<sequence>MKQTGRKKFSLDGSNECLDERTRLRTTNSGRNYSGDVGGDSFIQLRCLSRHNRDGSATYVEEDEDKFLSSEDSVAPTAPKALPLDFARGLVVVVAVRGGPQRCVAFLHPGAAGAPRQEKRPRGKSARGPGSVRSTRRRRWRTTSMSSLPPPCMPRAAHDDRQEHSGSPGDNVVRAHTANSPVCAMMSSPHLYLATHRAREYTAASRGIVLRRLPRSRSAILLTLALF</sequence>
<evidence type="ECO:0000313" key="1">
    <source>
        <dbReference type="EMBL" id="KAH6944054.1"/>
    </source>
</evidence>
<keyword evidence="2" id="KW-1185">Reference proteome</keyword>
<accession>A0ACB7TD06</accession>
<protein>
    <submittedName>
        <fullName evidence="1">Uncharacterized protein</fullName>
    </submittedName>
</protein>
<reference evidence="1" key="1">
    <citation type="submission" date="2020-05" db="EMBL/GenBank/DDBJ databases">
        <title>Large-scale comparative analyses of tick genomes elucidate their genetic diversity and vector capacities.</title>
        <authorList>
            <person name="Jia N."/>
            <person name="Wang J."/>
            <person name="Shi W."/>
            <person name="Du L."/>
            <person name="Sun Y."/>
            <person name="Zhan W."/>
            <person name="Jiang J."/>
            <person name="Wang Q."/>
            <person name="Zhang B."/>
            <person name="Ji P."/>
            <person name="Sakyi L.B."/>
            <person name="Cui X."/>
            <person name="Yuan T."/>
            <person name="Jiang B."/>
            <person name="Yang W."/>
            <person name="Lam T.T.-Y."/>
            <person name="Chang Q."/>
            <person name="Ding S."/>
            <person name="Wang X."/>
            <person name="Zhu J."/>
            <person name="Ruan X."/>
            <person name="Zhao L."/>
            <person name="Wei J."/>
            <person name="Que T."/>
            <person name="Du C."/>
            <person name="Cheng J."/>
            <person name="Dai P."/>
            <person name="Han X."/>
            <person name="Huang E."/>
            <person name="Gao Y."/>
            <person name="Liu J."/>
            <person name="Shao H."/>
            <person name="Ye R."/>
            <person name="Li L."/>
            <person name="Wei W."/>
            <person name="Wang X."/>
            <person name="Wang C."/>
            <person name="Yang T."/>
            <person name="Huo Q."/>
            <person name="Li W."/>
            <person name="Guo W."/>
            <person name="Chen H."/>
            <person name="Zhou L."/>
            <person name="Ni X."/>
            <person name="Tian J."/>
            <person name="Zhou Y."/>
            <person name="Sheng Y."/>
            <person name="Liu T."/>
            <person name="Pan Y."/>
            <person name="Xia L."/>
            <person name="Li J."/>
            <person name="Zhao F."/>
            <person name="Cao W."/>
        </authorList>
    </citation>
    <scope>NUCLEOTIDE SEQUENCE</scope>
    <source>
        <strain evidence="1">Hyas-2018</strain>
    </source>
</reference>
<gene>
    <name evidence="1" type="ORF">HPB50_001476</name>
</gene>
<proteinExistence type="predicted"/>
<comment type="caution">
    <text evidence="1">The sequence shown here is derived from an EMBL/GenBank/DDBJ whole genome shotgun (WGS) entry which is preliminary data.</text>
</comment>
<name>A0ACB7TD06_HYAAI</name>
<dbReference type="Proteomes" id="UP000821845">
    <property type="component" value="Chromosome 1"/>
</dbReference>
<evidence type="ECO:0000313" key="2">
    <source>
        <dbReference type="Proteomes" id="UP000821845"/>
    </source>
</evidence>
<dbReference type="EMBL" id="CM023481">
    <property type="protein sequence ID" value="KAH6944054.1"/>
    <property type="molecule type" value="Genomic_DNA"/>
</dbReference>
<organism evidence="1 2">
    <name type="scientific">Hyalomma asiaticum</name>
    <name type="common">Tick</name>
    <dbReference type="NCBI Taxonomy" id="266040"/>
    <lineage>
        <taxon>Eukaryota</taxon>
        <taxon>Metazoa</taxon>
        <taxon>Ecdysozoa</taxon>
        <taxon>Arthropoda</taxon>
        <taxon>Chelicerata</taxon>
        <taxon>Arachnida</taxon>
        <taxon>Acari</taxon>
        <taxon>Parasitiformes</taxon>
        <taxon>Ixodida</taxon>
        <taxon>Ixodoidea</taxon>
        <taxon>Ixodidae</taxon>
        <taxon>Hyalomminae</taxon>
        <taxon>Hyalomma</taxon>
    </lineage>
</organism>